<dbReference type="SUPFAM" id="SSF52540">
    <property type="entry name" value="P-loop containing nucleoside triphosphate hydrolases"/>
    <property type="match status" value="1"/>
</dbReference>
<dbReference type="GO" id="GO:0006355">
    <property type="term" value="P:regulation of DNA-templated transcription"/>
    <property type="evidence" value="ECO:0007669"/>
    <property type="project" value="InterPro"/>
</dbReference>
<dbReference type="InterPro" id="IPR000014">
    <property type="entry name" value="PAS"/>
</dbReference>
<feature type="domain" description="Sigma-54 factor interaction" evidence="6">
    <location>
        <begin position="149"/>
        <end position="368"/>
    </location>
</feature>
<dbReference type="PANTHER" id="PTHR32071">
    <property type="entry name" value="TRANSCRIPTIONAL REGULATORY PROTEIN"/>
    <property type="match status" value="1"/>
</dbReference>
<dbReference type="InterPro" id="IPR002078">
    <property type="entry name" value="Sigma_54_int"/>
</dbReference>
<dbReference type="Gene3D" id="3.30.450.20">
    <property type="entry name" value="PAS domain"/>
    <property type="match status" value="1"/>
</dbReference>
<dbReference type="Pfam" id="PF25601">
    <property type="entry name" value="AAA_lid_14"/>
    <property type="match status" value="1"/>
</dbReference>
<keyword evidence="1" id="KW-0547">Nucleotide-binding</keyword>
<dbReference type="SMART" id="SM00091">
    <property type="entry name" value="PAS"/>
    <property type="match status" value="1"/>
</dbReference>
<dbReference type="EMBL" id="JAYKOT010000001">
    <property type="protein sequence ID" value="MEB3428526.1"/>
    <property type="molecule type" value="Genomic_DNA"/>
</dbReference>
<dbReference type="SUPFAM" id="SSF46689">
    <property type="entry name" value="Homeodomain-like"/>
    <property type="match status" value="1"/>
</dbReference>
<dbReference type="PROSITE" id="PS00688">
    <property type="entry name" value="SIGMA54_INTERACT_3"/>
    <property type="match status" value="1"/>
</dbReference>
<dbReference type="Pfam" id="PF00158">
    <property type="entry name" value="Sigma54_activat"/>
    <property type="match status" value="1"/>
</dbReference>
<name>A0AAW9MNF2_9FIRM</name>
<organism evidence="8 9">
    <name type="scientific">Citroniella saccharovorans</name>
    <dbReference type="NCBI Taxonomy" id="2053367"/>
    <lineage>
        <taxon>Bacteria</taxon>
        <taxon>Bacillati</taxon>
        <taxon>Bacillota</taxon>
        <taxon>Tissierellia</taxon>
        <taxon>Tissierellales</taxon>
        <taxon>Peptoniphilaceae</taxon>
        <taxon>Citroniella</taxon>
    </lineage>
</organism>
<reference evidence="8 9" key="1">
    <citation type="submission" date="2024-01" db="EMBL/GenBank/DDBJ databases">
        <title>Complete genome sequence of Citroniella saccharovorans strain M6.X9, isolated from human fecal sample.</title>
        <authorList>
            <person name="Cheng G."/>
            <person name="Westerholm M."/>
            <person name="Schnurer A."/>
        </authorList>
    </citation>
    <scope>NUCLEOTIDE SEQUENCE [LARGE SCALE GENOMIC DNA]</scope>
    <source>
        <strain evidence="8 9">DSM 29873</strain>
    </source>
</reference>
<comment type="caution">
    <text evidence="8">The sequence shown here is derived from an EMBL/GenBank/DDBJ whole genome shotgun (WGS) entry which is preliminary data.</text>
</comment>
<dbReference type="Proteomes" id="UP001357733">
    <property type="component" value="Unassembled WGS sequence"/>
</dbReference>
<keyword evidence="4" id="KW-0238">DNA-binding</keyword>
<keyword evidence="5" id="KW-0804">Transcription</keyword>
<dbReference type="InterPro" id="IPR013656">
    <property type="entry name" value="PAS_4"/>
</dbReference>
<evidence type="ECO:0000256" key="1">
    <source>
        <dbReference type="ARBA" id="ARBA00022741"/>
    </source>
</evidence>
<dbReference type="InterPro" id="IPR009057">
    <property type="entry name" value="Homeodomain-like_sf"/>
</dbReference>
<dbReference type="PROSITE" id="PS00676">
    <property type="entry name" value="SIGMA54_INTERACT_2"/>
    <property type="match status" value="1"/>
</dbReference>
<keyword evidence="2" id="KW-0067">ATP-binding</keyword>
<evidence type="ECO:0000259" key="6">
    <source>
        <dbReference type="PROSITE" id="PS50045"/>
    </source>
</evidence>
<dbReference type="Pfam" id="PF08448">
    <property type="entry name" value="PAS_4"/>
    <property type="match status" value="1"/>
</dbReference>
<dbReference type="InterPro" id="IPR003593">
    <property type="entry name" value="AAA+_ATPase"/>
</dbReference>
<dbReference type="GO" id="GO:0005524">
    <property type="term" value="F:ATP binding"/>
    <property type="evidence" value="ECO:0007669"/>
    <property type="project" value="UniProtKB-KW"/>
</dbReference>
<dbReference type="SUPFAM" id="SSF55785">
    <property type="entry name" value="PYP-like sensor domain (PAS domain)"/>
    <property type="match status" value="1"/>
</dbReference>
<proteinExistence type="predicted"/>
<sequence>MTKNIINKNFLTKVLDKSNQGIHIVDSNGTTLYYNKTAEEIDGISKEEILGKNMKDLVKTGLFSRSVALDVIESCKQKEVVQYINDRVVIATGVPITKDKELEAVVVFVKDSKVLRDMTLQLQDLLIENNYMAKNLSKYNSKYLKEGIIISNSKAMQRIMKVANRVSKLETPIFLLGEPGCGKTMFAKYIHENSLRIDKPFIKLDCSAIPKSIIETEMFDDENSYNGSLLKQAEGGTLFIDEIADMPLPCQQRLVYELNRIKNSMKSHGASPSIRIIAASNENISKNISDGKFRMDLYYLLNIIPIKIPPLRERSEDIIPLINLFLNKYNEFYNEDKSISPNCKKFLINYSWPGNVRELENIIERLVVTSDTDVIDVEHVEEFINNFYTKIDDGKTFKEKVESYEKKLILEYSKQVSSIKELSILAGINESTLRKKIERFNLNITFS</sequence>
<dbReference type="InterPro" id="IPR058031">
    <property type="entry name" value="AAA_lid_NorR"/>
</dbReference>
<dbReference type="Gene3D" id="1.10.8.60">
    <property type="match status" value="1"/>
</dbReference>
<evidence type="ECO:0000256" key="5">
    <source>
        <dbReference type="ARBA" id="ARBA00023163"/>
    </source>
</evidence>
<dbReference type="InterPro" id="IPR035965">
    <property type="entry name" value="PAS-like_dom_sf"/>
</dbReference>
<dbReference type="NCBIfam" id="TIGR00229">
    <property type="entry name" value="sensory_box"/>
    <property type="match status" value="1"/>
</dbReference>
<dbReference type="InterPro" id="IPR025944">
    <property type="entry name" value="Sigma_54_int_dom_CS"/>
</dbReference>
<evidence type="ECO:0000256" key="3">
    <source>
        <dbReference type="ARBA" id="ARBA00023015"/>
    </source>
</evidence>
<dbReference type="CDD" id="cd00130">
    <property type="entry name" value="PAS"/>
    <property type="match status" value="1"/>
</dbReference>
<dbReference type="GO" id="GO:0003677">
    <property type="term" value="F:DNA binding"/>
    <property type="evidence" value="ECO:0007669"/>
    <property type="project" value="UniProtKB-KW"/>
</dbReference>
<dbReference type="AlphaFoldDB" id="A0AAW9MNF2"/>
<dbReference type="InterPro" id="IPR025943">
    <property type="entry name" value="Sigma_54_int_dom_ATP-bd_2"/>
</dbReference>
<dbReference type="RefSeq" id="WP_324618610.1">
    <property type="nucleotide sequence ID" value="NZ_JAYKOT010000001.1"/>
</dbReference>
<dbReference type="PRINTS" id="PR00819">
    <property type="entry name" value="CBXCFQXSUPER"/>
</dbReference>
<accession>A0AAW9MNF2</accession>
<dbReference type="CDD" id="cd00009">
    <property type="entry name" value="AAA"/>
    <property type="match status" value="1"/>
</dbReference>
<evidence type="ECO:0000313" key="8">
    <source>
        <dbReference type="EMBL" id="MEB3428526.1"/>
    </source>
</evidence>
<protein>
    <submittedName>
        <fullName evidence="8">Sigma 54-interacting transcriptional regulator</fullName>
    </submittedName>
</protein>
<keyword evidence="3" id="KW-0805">Transcription regulation</keyword>
<dbReference type="SMART" id="SM00382">
    <property type="entry name" value="AAA"/>
    <property type="match status" value="1"/>
</dbReference>
<evidence type="ECO:0000256" key="2">
    <source>
        <dbReference type="ARBA" id="ARBA00022840"/>
    </source>
</evidence>
<evidence type="ECO:0000313" key="9">
    <source>
        <dbReference type="Proteomes" id="UP001357733"/>
    </source>
</evidence>
<dbReference type="InterPro" id="IPR027417">
    <property type="entry name" value="P-loop_NTPase"/>
</dbReference>
<gene>
    <name evidence="8" type="ORF">VLK81_00450</name>
</gene>
<evidence type="ECO:0000256" key="4">
    <source>
        <dbReference type="ARBA" id="ARBA00023125"/>
    </source>
</evidence>
<dbReference type="Gene3D" id="3.40.50.300">
    <property type="entry name" value="P-loop containing nucleotide triphosphate hydrolases"/>
    <property type="match status" value="1"/>
</dbReference>
<dbReference type="PANTHER" id="PTHR32071:SF57">
    <property type="entry name" value="C4-DICARBOXYLATE TRANSPORT TRANSCRIPTIONAL REGULATORY PROTEIN DCTD"/>
    <property type="match status" value="1"/>
</dbReference>
<dbReference type="InterPro" id="IPR000641">
    <property type="entry name" value="CbxX/CfxQ"/>
</dbReference>
<evidence type="ECO:0000259" key="7">
    <source>
        <dbReference type="PROSITE" id="PS50112"/>
    </source>
</evidence>
<keyword evidence="9" id="KW-1185">Reference proteome</keyword>
<feature type="domain" description="PAS" evidence="7">
    <location>
        <begin position="7"/>
        <end position="58"/>
    </location>
</feature>
<dbReference type="PROSITE" id="PS50045">
    <property type="entry name" value="SIGMA54_INTERACT_4"/>
    <property type="match status" value="1"/>
</dbReference>
<dbReference type="PROSITE" id="PS50112">
    <property type="entry name" value="PAS"/>
    <property type="match status" value="1"/>
</dbReference>